<dbReference type="SMART" id="SM00256">
    <property type="entry name" value="FBOX"/>
    <property type="match status" value="1"/>
</dbReference>
<dbReference type="InterPro" id="IPR001810">
    <property type="entry name" value="F-box_dom"/>
</dbReference>
<dbReference type="EMBL" id="JAULSW010000005">
    <property type="protein sequence ID" value="KAK3381040.1"/>
    <property type="molecule type" value="Genomic_DNA"/>
</dbReference>
<evidence type="ECO:0000259" key="2">
    <source>
        <dbReference type="PROSITE" id="PS50181"/>
    </source>
</evidence>
<name>A0AAE0TVM5_9PEZI</name>
<feature type="region of interest" description="Disordered" evidence="1">
    <location>
        <begin position="122"/>
        <end position="145"/>
    </location>
</feature>
<reference evidence="3" key="2">
    <citation type="submission" date="2023-06" db="EMBL/GenBank/DDBJ databases">
        <authorList>
            <consortium name="Lawrence Berkeley National Laboratory"/>
            <person name="Haridas S."/>
            <person name="Hensen N."/>
            <person name="Bonometti L."/>
            <person name="Westerberg I."/>
            <person name="Brannstrom I.O."/>
            <person name="Guillou S."/>
            <person name="Cros-Aarteil S."/>
            <person name="Calhoun S."/>
            <person name="Kuo A."/>
            <person name="Mondo S."/>
            <person name="Pangilinan J."/>
            <person name="Riley R."/>
            <person name="LaButti K."/>
            <person name="Andreopoulos B."/>
            <person name="Lipzen A."/>
            <person name="Chen C."/>
            <person name="Yanf M."/>
            <person name="Daum C."/>
            <person name="Ng V."/>
            <person name="Clum A."/>
            <person name="Steindorff A."/>
            <person name="Ohm R."/>
            <person name="Martin F."/>
            <person name="Silar P."/>
            <person name="Natvig D."/>
            <person name="Lalanne C."/>
            <person name="Gautier V."/>
            <person name="Ament-velasquez S.L."/>
            <person name="Kruys A."/>
            <person name="Hutchinson M.I."/>
            <person name="Powell A.J."/>
            <person name="Barry K."/>
            <person name="Miller A.N."/>
            <person name="Grigoriev I.V."/>
            <person name="Debuchy R."/>
            <person name="Gladieux P."/>
            <person name="Thoren M.H."/>
            <person name="Johannesson H."/>
        </authorList>
    </citation>
    <scope>NUCLEOTIDE SEQUENCE</scope>
    <source>
        <strain evidence="3">CBS 232.78</strain>
    </source>
</reference>
<evidence type="ECO:0000313" key="3">
    <source>
        <dbReference type="EMBL" id="KAK3381040.1"/>
    </source>
</evidence>
<protein>
    <recommendedName>
        <fullName evidence="2">F-box domain-containing protein</fullName>
    </recommendedName>
</protein>
<evidence type="ECO:0000313" key="4">
    <source>
        <dbReference type="Proteomes" id="UP001285441"/>
    </source>
</evidence>
<dbReference type="Proteomes" id="UP001285441">
    <property type="component" value="Unassembled WGS sequence"/>
</dbReference>
<sequence>MVPVPKEDMIQLTMLPVELVALVIAEVDPVELIALSQTCRSLRGIIRPTRWHFMQRLLALELDPAVGGITPLFRGRDNKLTPQFSDDWEAWKINKYACCGCMKLLPHTMFDNHNILRLHLRKPPPSSDEATKKAEWTLSGKVPSQNLSPDDRAALKAWGLQYHRAVNKQDDSDGSDVNGAQGPAAFLQHDVTELDRLAEEAEMHICGRARHRRRCNECRWQKGDWKSGRRLPPLMRRVLLPIVPTRHSFAPDAFSRWYPGLLPRLRPEELPHLGMPTKPANKTARVQMYTVRCISCSVWQELAAFLPSSGLHYDRWQRPRNLFPDGCCHRCTCNRVGRAAFSNTINLYAISIAKRLRDNYARDCLSFWDPDDREYPWQASMPHWVRYKTARATIRGDMPELSVSSHGIWQFVEFMENANRDDLRHRTRQLREFIKENITPKEQQDVLLRWNRFRIAEYELNEALYFRYRDVIKRIENDPDWLVDYVLDPAAFRADAGLLAFRGTEVMGVLISVMVPTGLLATAVLASSAAHNSLTPPALAHPLDQNVVPSPYADQGILHMAAATPASVVDVERLHIGIRSTLDHLSNGSIIKS</sequence>
<dbReference type="AlphaFoldDB" id="A0AAE0TVM5"/>
<dbReference type="SUPFAM" id="SSF81383">
    <property type="entry name" value="F-box domain"/>
    <property type="match status" value="1"/>
</dbReference>
<accession>A0AAE0TVM5</accession>
<dbReference type="PROSITE" id="PS50181">
    <property type="entry name" value="FBOX"/>
    <property type="match status" value="1"/>
</dbReference>
<reference evidence="3" key="1">
    <citation type="journal article" date="2023" name="Mol. Phylogenet. Evol.">
        <title>Genome-scale phylogeny and comparative genomics of the fungal order Sordariales.</title>
        <authorList>
            <person name="Hensen N."/>
            <person name="Bonometti L."/>
            <person name="Westerberg I."/>
            <person name="Brannstrom I.O."/>
            <person name="Guillou S."/>
            <person name="Cros-Aarteil S."/>
            <person name="Calhoun S."/>
            <person name="Haridas S."/>
            <person name="Kuo A."/>
            <person name="Mondo S."/>
            <person name="Pangilinan J."/>
            <person name="Riley R."/>
            <person name="LaButti K."/>
            <person name="Andreopoulos B."/>
            <person name="Lipzen A."/>
            <person name="Chen C."/>
            <person name="Yan M."/>
            <person name="Daum C."/>
            <person name="Ng V."/>
            <person name="Clum A."/>
            <person name="Steindorff A."/>
            <person name="Ohm R.A."/>
            <person name="Martin F."/>
            <person name="Silar P."/>
            <person name="Natvig D.O."/>
            <person name="Lalanne C."/>
            <person name="Gautier V."/>
            <person name="Ament-Velasquez S.L."/>
            <person name="Kruys A."/>
            <person name="Hutchinson M.I."/>
            <person name="Powell A.J."/>
            <person name="Barry K."/>
            <person name="Miller A.N."/>
            <person name="Grigoriev I.V."/>
            <person name="Debuchy R."/>
            <person name="Gladieux P."/>
            <person name="Hiltunen Thoren M."/>
            <person name="Johannesson H."/>
        </authorList>
    </citation>
    <scope>NUCLEOTIDE SEQUENCE</scope>
    <source>
        <strain evidence="3">CBS 232.78</strain>
    </source>
</reference>
<organism evidence="3 4">
    <name type="scientific">Podospora didyma</name>
    <dbReference type="NCBI Taxonomy" id="330526"/>
    <lineage>
        <taxon>Eukaryota</taxon>
        <taxon>Fungi</taxon>
        <taxon>Dikarya</taxon>
        <taxon>Ascomycota</taxon>
        <taxon>Pezizomycotina</taxon>
        <taxon>Sordariomycetes</taxon>
        <taxon>Sordariomycetidae</taxon>
        <taxon>Sordariales</taxon>
        <taxon>Podosporaceae</taxon>
        <taxon>Podospora</taxon>
    </lineage>
</organism>
<dbReference type="InterPro" id="IPR036047">
    <property type="entry name" value="F-box-like_dom_sf"/>
</dbReference>
<proteinExistence type="predicted"/>
<dbReference type="CDD" id="cd09917">
    <property type="entry name" value="F-box_SF"/>
    <property type="match status" value="1"/>
</dbReference>
<evidence type="ECO:0000256" key="1">
    <source>
        <dbReference type="SAM" id="MobiDB-lite"/>
    </source>
</evidence>
<comment type="caution">
    <text evidence="3">The sequence shown here is derived from an EMBL/GenBank/DDBJ whole genome shotgun (WGS) entry which is preliminary data.</text>
</comment>
<keyword evidence="4" id="KW-1185">Reference proteome</keyword>
<gene>
    <name evidence="3" type="ORF">B0H63DRAFT_560815</name>
</gene>
<feature type="domain" description="F-box" evidence="2">
    <location>
        <begin position="9"/>
        <end position="54"/>
    </location>
</feature>
<dbReference type="Pfam" id="PF00646">
    <property type="entry name" value="F-box"/>
    <property type="match status" value="1"/>
</dbReference>